<dbReference type="InterPro" id="IPR019734">
    <property type="entry name" value="TPR_rpt"/>
</dbReference>
<dbReference type="GO" id="GO:0043531">
    <property type="term" value="F:ADP binding"/>
    <property type="evidence" value="ECO:0007669"/>
    <property type="project" value="InterPro"/>
</dbReference>
<dbReference type="Proteomes" id="UP000829685">
    <property type="component" value="Unassembled WGS sequence"/>
</dbReference>
<proteinExistence type="predicted"/>
<dbReference type="PANTHER" id="PTHR35205:SF1">
    <property type="entry name" value="ZU5 DOMAIN-CONTAINING PROTEIN"/>
    <property type="match status" value="1"/>
</dbReference>
<sequence>MSAGSVSFRRIPFAPNTMFFGRQDELSQLERSLVTPSGTTLPLMSIIGEGGVGKSQLALRFIYDHLEDFSAVFWVQAETAIKLAQDFEEVAKEVGVTDGNMPISLGLLQEPMKKWFRNTKHRWLLVLDNVESMAICQDYVPTGGRGSILITTRDQTLFQPPITTHLHLKCFTQEQSHLFLSNNLNSSARPVGNTRNQEYTMKIHAACGGLPLALSQVIRYTRALHVSVEEASNLCSTQTAFLDENSELNKLSQPDYFHHISTSRLWEHAISSLTPSALRLVRLLAHFDPDLIQYHLITSVPIPQASSPETVGHTSGYICERGLLAGASPLLRKAEQVAETGIQVLGADPATSPSQSELNVELTKVLSDISNSQGKIHMAMGHFSLAVHKFTAAVKMRQSLALVDTELIYIMRNEASAYVSLNQSQKTLEILQETGQLLDEQFANLHDVSVYQNSQASNLGIMSSAYIALGKFDQAWEAAMKSTELIIQVYGLGSPMVADCYATLGRIKKHQMQLEEAEELLLKALDIQTNVAGCSRDTAAALHHYATILKAKQDYTKALSVMEQAVDMWRKLSEAKNCLARSLYYLSCFQGEGDDPKRSNLRAEAYLLYTEHVGKAQAKEEQKLNYSDFDNMVPHYER</sequence>
<dbReference type="SUPFAM" id="SSF48452">
    <property type="entry name" value="TPR-like"/>
    <property type="match status" value="2"/>
</dbReference>
<evidence type="ECO:0000313" key="2">
    <source>
        <dbReference type="EMBL" id="KAI1873593.1"/>
    </source>
</evidence>
<comment type="caution">
    <text evidence="2">The sequence shown here is derived from an EMBL/GenBank/DDBJ whole genome shotgun (WGS) entry which is preliminary data.</text>
</comment>
<dbReference type="EMBL" id="JAFIMR010000010">
    <property type="protein sequence ID" value="KAI1873593.1"/>
    <property type="molecule type" value="Genomic_DNA"/>
</dbReference>
<protein>
    <recommendedName>
        <fullName evidence="1">NB-ARC domain-containing protein</fullName>
    </recommendedName>
</protein>
<dbReference type="Gene3D" id="3.40.50.300">
    <property type="entry name" value="P-loop containing nucleotide triphosphate hydrolases"/>
    <property type="match status" value="1"/>
</dbReference>
<gene>
    <name evidence="2" type="ORF">JX265_005215</name>
</gene>
<dbReference type="PRINTS" id="PR00364">
    <property type="entry name" value="DISEASERSIST"/>
</dbReference>
<reference evidence="2" key="1">
    <citation type="submission" date="2021-03" db="EMBL/GenBank/DDBJ databases">
        <title>Revisited historic fungal species revealed as producer of novel bioactive compounds through whole genome sequencing and comparative genomics.</title>
        <authorList>
            <person name="Vignolle G.A."/>
            <person name="Hochenegger N."/>
            <person name="Mach R.L."/>
            <person name="Mach-Aigner A.R."/>
            <person name="Javad Rahimi M."/>
            <person name="Salim K.A."/>
            <person name="Chan C.M."/>
            <person name="Lim L.B.L."/>
            <person name="Cai F."/>
            <person name="Druzhinina I.S."/>
            <person name="U'Ren J.M."/>
            <person name="Derntl C."/>
        </authorList>
    </citation>
    <scope>NUCLEOTIDE SEQUENCE</scope>
    <source>
        <strain evidence="2">TUCIM 5799</strain>
    </source>
</reference>
<dbReference type="PANTHER" id="PTHR35205">
    <property type="entry name" value="NB-ARC AND TPR DOMAIN PROTEIN"/>
    <property type="match status" value="1"/>
</dbReference>
<dbReference type="Pfam" id="PF13374">
    <property type="entry name" value="TPR_10"/>
    <property type="match status" value="1"/>
</dbReference>
<feature type="domain" description="NB-ARC" evidence="1">
    <location>
        <begin position="23"/>
        <end position="184"/>
    </location>
</feature>
<dbReference type="InterPro" id="IPR011990">
    <property type="entry name" value="TPR-like_helical_dom_sf"/>
</dbReference>
<dbReference type="SUPFAM" id="SSF52540">
    <property type="entry name" value="P-loop containing nucleoside triphosphate hydrolases"/>
    <property type="match status" value="1"/>
</dbReference>
<dbReference type="SMART" id="SM00028">
    <property type="entry name" value="TPR"/>
    <property type="match status" value="3"/>
</dbReference>
<accession>A0A9P9WPZ1</accession>
<dbReference type="AlphaFoldDB" id="A0A9P9WPZ1"/>
<evidence type="ECO:0000259" key="1">
    <source>
        <dbReference type="Pfam" id="PF00931"/>
    </source>
</evidence>
<dbReference type="Pfam" id="PF00931">
    <property type="entry name" value="NB-ARC"/>
    <property type="match status" value="1"/>
</dbReference>
<dbReference type="Gene3D" id="1.25.40.10">
    <property type="entry name" value="Tetratricopeptide repeat domain"/>
    <property type="match status" value="1"/>
</dbReference>
<dbReference type="Pfam" id="PF13424">
    <property type="entry name" value="TPR_12"/>
    <property type="match status" value="1"/>
</dbReference>
<evidence type="ECO:0000313" key="3">
    <source>
        <dbReference type="Proteomes" id="UP000829685"/>
    </source>
</evidence>
<dbReference type="InterPro" id="IPR002182">
    <property type="entry name" value="NB-ARC"/>
</dbReference>
<organism evidence="2 3">
    <name type="scientific">Neoarthrinium moseri</name>
    <dbReference type="NCBI Taxonomy" id="1658444"/>
    <lineage>
        <taxon>Eukaryota</taxon>
        <taxon>Fungi</taxon>
        <taxon>Dikarya</taxon>
        <taxon>Ascomycota</taxon>
        <taxon>Pezizomycotina</taxon>
        <taxon>Sordariomycetes</taxon>
        <taxon>Xylariomycetidae</taxon>
        <taxon>Amphisphaeriales</taxon>
        <taxon>Apiosporaceae</taxon>
        <taxon>Neoarthrinium</taxon>
    </lineage>
</organism>
<name>A0A9P9WPZ1_9PEZI</name>
<keyword evidence="3" id="KW-1185">Reference proteome</keyword>
<dbReference type="InterPro" id="IPR027417">
    <property type="entry name" value="P-loop_NTPase"/>
</dbReference>